<dbReference type="GO" id="GO:0022857">
    <property type="term" value="F:transmembrane transporter activity"/>
    <property type="evidence" value="ECO:0007669"/>
    <property type="project" value="InterPro"/>
</dbReference>
<sequence length="449" mass="47270">MPATGCWATLKCSQYGKRLDPSTPTGGDEPGARTTTSDQSEATMPFFRRRPPFALMVINGALCTIAILVFARLSYGLVLPAMRDGLGLSNAQAANLSTVNALGYLLLVMVAGVFAARFGGKTSVVLGLMLVTGGFFGLAHASDFVPILLLMLVLGMGTAFGYTPLISLLANTFPHRRGAVIGFANSGVGLGMLLVGLIVPAMTERSADQGWRDVWLLFAAGGLAVLVMSMLILRNPLDRSASASPKVRAKDLPVFRNPHVITVGLVYGVQGLTYIVQTTFMYSYALESGVPALTTGHLVSMMGIMSVFTGPLWGGLADRLGYSNSLVLAMTLSLVGTALPVLWPVQPMFVAHFLILGLCISGLFTSILAASTETVAPHQAAVAVSFVTLFYAVGQLIGPAAASLIIEWSGGFRATFAATSVVLALGVYLGHRSRRYQQMPPQTCAGLAD</sequence>
<keyword evidence="3 5" id="KW-0472">Membrane</keyword>
<evidence type="ECO:0000256" key="4">
    <source>
        <dbReference type="SAM" id="MobiDB-lite"/>
    </source>
</evidence>
<evidence type="ECO:0000259" key="6">
    <source>
        <dbReference type="PROSITE" id="PS50850"/>
    </source>
</evidence>
<keyword evidence="2 5" id="KW-1133">Transmembrane helix</keyword>
<dbReference type="Pfam" id="PF06779">
    <property type="entry name" value="MFS_4"/>
    <property type="match status" value="1"/>
</dbReference>
<feature type="transmembrane region" description="Helical" evidence="5">
    <location>
        <begin position="254"/>
        <end position="276"/>
    </location>
</feature>
<dbReference type="eggNOG" id="COG2271">
    <property type="taxonomic scope" value="Bacteria"/>
</dbReference>
<dbReference type="HOGENOM" id="CLU_001265_7_4_6"/>
<dbReference type="EMBL" id="CP003466">
    <property type="protein sequence ID" value="AFT68736.1"/>
    <property type="molecule type" value="Genomic_DNA"/>
</dbReference>
<feature type="transmembrane region" description="Helical" evidence="5">
    <location>
        <begin position="326"/>
        <end position="343"/>
    </location>
</feature>
<accession>K0CB80</accession>
<evidence type="ECO:0000313" key="8">
    <source>
        <dbReference type="Proteomes" id="UP000006286"/>
    </source>
</evidence>
<evidence type="ECO:0000256" key="1">
    <source>
        <dbReference type="ARBA" id="ARBA00022692"/>
    </source>
</evidence>
<dbReference type="PROSITE" id="PS50850">
    <property type="entry name" value="MFS"/>
    <property type="match status" value="1"/>
</dbReference>
<dbReference type="PATRIC" id="fig|930169.3.peg.435"/>
<evidence type="ECO:0000256" key="2">
    <source>
        <dbReference type="ARBA" id="ARBA00022989"/>
    </source>
</evidence>
<dbReference type="PANTHER" id="PTHR23537">
    <property type="match status" value="1"/>
</dbReference>
<feature type="transmembrane region" description="Helical" evidence="5">
    <location>
        <begin position="147"/>
        <end position="170"/>
    </location>
</feature>
<dbReference type="GO" id="GO:0005886">
    <property type="term" value="C:plasma membrane"/>
    <property type="evidence" value="ECO:0007669"/>
    <property type="project" value="TreeGrafter"/>
</dbReference>
<evidence type="ECO:0000313" key="7">
    <source>
        <dbReference type="EMBL" id="AFT68736.1"/>
    </source>
</evidence>
<name>K0CB80_ALCDB</name>
<feature type="transmembrane region" description="Helical" evidence="5">
    <location>
        <begin position="182"/>
        <end position="202"/>
    </location>
</feature>
<keyword evidence="8" id="KW-1185">Reference proteome</keyword>
<dbReference type="InterPro" id="IPR020846">
    <property type="entry name" value="MFS_dom"/>
</dbReference>
<evidence type="ECO:0000256" key="5">
    <source>
        <dbReference type="SAM" id="Phobius"/>
    </source>
</evidence>
<feature type="transmembrane region" description="Helical" evidence="5">
    <location>
        <begin position="53"/>
        <end position="73"/>
    </location>
</feature>
<feature type="transmembrane region" description="Helical" evidence="5">
    <location>
        <begin position="93"/>
        <end position="116"/>
    </location>
</feature>
<feature type="transmembrane region" description="Helical" evidence="5">
    <location>
        <begin position="123"/>
        <end position="141"/>
    </location>
</feature>
<protein>
    <submittedName>
        <fullName evidence="7">Major facilitator transporter</fullName>
    </submittedName>
</protein>
<proteinExistence type="predicted"/>
<organism evidence="7 8">
    <name type="scientific">Alcanivorax dieselolei (strain DSM 16502 / CGMCC 1.3690 / MCCC 1A00001 / B-5)</name>
    <name type="common">Alloalcanivorax dieselolei</name>
    <dbReference type="NCBI Taxonomy" id="930169"/>
    <lineage>
        <taxon>Bacteria</taxon>
        <taxon>Pseudomonadati</taxon>
        <taxon>Pseudomonadota</taxon>
        <taxon>Gammaproteobacteria</taxon>
        <taxon>Oceanospirillales</taxon>
        <taxon>Alcanivoracaceae</taxon>
        <taxon>Alloalcanivorax</taxon>
    </lineage>
</organism>
<dbReference type="AlphaFoldDB" id="K0CB80"/>
<feature type="transmembrane region" description="Helical" evidence="5">
    <location>
        <begin position="296"/>
        <end position="314"/>
    </location>
</feature>
<dbReference type="Proteomes" id="UP000006286">
    <property type="component" value="Chromosome"/>
</dbReference>
<keyword evidence="1 5" id="KW-0812">Transmembrane</keyword>
<reference evidence="7 8" key="1">
    <citation type="journal article" date="2012" name="J. Bacteriol.">
        <title>Complete genome sequence of Alcanivorax dieselolei type strain B5.</title>
        <authorList>
            <person name="Lai Q."/>
            <person name="Li W."/>
            <person name="Shao Z."/>
        </authorList>
    </citation>
    <scope>NUCLEOTIDE SEQUENCE [LARGE SCALE GENOMIC DNA]</scope>
    <source>
        <strain evidence="8">DSM 16502 / CGMCC 1.3690 / B-5</strain>
    </source>
</reference>
<feature type="domain" description="Major facilitator superfamily (MFS) profile" evidence="6">
    <location>
        <begin position="52"/>
        <end position="435"/>
    </location>
</feature>
<dbReference type="PANTHER" id="PTHR23537:SF1">
    <property type="entry name" value="SUGAR TRANSPORTER"/>
    <property type="match status" value="1"/>
</dbReference>
<feature type="transmembrane region" description="Helical" evidence="5">
    <location>
        <begin position="412"/>
        <end position="430"/>
    </location>
</feature>
<dbReference type="KEGG" id="adi:B5T_00451"/>
<feature type="region of interest" description="Disordered" evidence="4">
    <location>
        <begin position="18"/>
        <end position="41"/>
    </location>
</feature>
<dbReference type="InterPro" id="IPR010645">
    <property type="entry name" value="MFS_4"/>
</dbReference>
<dbReference type="Gene3D" id="1.20.1250.20">
    <property type="entry name" value="MFS general substrate transporter like domains"/>
    <property type="match status" value="2"/>
</dbReference>
<feature type="transmembrane region" description="Helical" evidence="5">
    <location>
        <begin position="214"/>
        <end position="233"/>
    </location>
</feature>
<dbReference type="STRING" id="930169.B5T_00451"/>
<evidence type="ECO:0000256" key="3">
    <source>
        <dbReference type="ARBA" id="ARBA00023136"/>
    </source>
</evidence>
<gene>
    <name evidence="7" type="ordered locus">B5T_00451</name>
</gene>
<feature type="transmembrane region" description="Helical" evidence="5">
    <location>
        <begin position="382"/>
        <end position="406"/>
    </location>
</feature>
<dbReference type="InterPro" id="IPR036259">
    <property type="entry name" value="MFS_trans_sf"/>
</dbReference>
<dbReference type="SUPFAM" id="SSF103473">
    <property type="entry name" value="MFS general substrate transporter"/>
    <property type="match status" value="1"/>
</dbReference>
<feature type="transmembrane region" description="Helical" evidence="5">
    <location>
        <begin position="349"/>
        <end position="370"/>
    </location>
</feature>